<keyword evidence="1" id="KW-0472">Membrane</keyword>
<accession>A0A1H7ZCW8</accession>
<dbReference type="EMBL" id="FOBS01000022">
    <property type="protein sequence ID" value="SEM55834.1"/>
    <property type="molecule type" value="Genomic_DNA"/>
</dbReference>
<keyword evidence="3" id="KW-1185">Reference proteome</keyword>
<gene>
    <name evidence="2" type="ORF">SAMN04489760_12213</name>
</gene>
<organism evidence="2 3">
    <name type="scientific">Syntrophus gentianae</name>
    <dbReference type="NCBI Taxonomy" id="43775"/>
    <lineage>
        <taxon>Bacteria</taxon>
        <taxon>Pseudomonadati</taxon>
        <taxon>Thermodesulfobacteriota</taxon>
        <taxon>Syntrophia</taxon>
        <taxon>Syntrophales</taxon>
        <taxon>Syntrophaceae</taxon>
        <taxon>Syntrophus</taxon>
    </lineage>
</organism>
<dbReference type="RefSeq" id="WP_139198368.1">
    <property type="nucleotide sequence ID" value="NZ_FOBS01000022.1"/>
</dbReference>
<evidence type="ECO:0000256" key="1">
    <source>
        <dbReference type="SAM" id="Phobius"/>
    </source>
</evidence>
<dbReference type="OrthoDB" id="674197at2"/>
<name>A0A1H7ZCW8_9BACT</name>
<feature type="transmembrane region" description="Helical" evidence="1">
    <location>
        <begin position="156"/>
        <end position="178"/>
    </location>
</feature>
<evidence type="ECO:0000313" key="2">
    <source>
        <dbReference type="EMBL" id="SEM55834.1"/>
    </source>
</evidence>
<feature type="transmembrane region" description="Helical" evidence="1">
    <location>
        <begin position="50"/>
        <end position="69"/>
    </location>
</feature>
<evidence type="ECO:0000313" key="3">
    <source>
        <dbReference type="Proteomes" id="UP000198744"/>
    </source>
</evidence>
<evidence type="ECO:0008006" key="4">
    <source>
        <dbReference type="Google" id="ProtNLM"/>
    </source>
</evidence>
<feature type="transmembrane region" description="Helical" evidence="1">
    <location>
        <begin position="118"/>
        <end position="136"/>
    </location>
</feature>
<sequence>MRCQQCNYENESSSAVFCDNCGTRLNVQRSDISPPATTVTQTGKKMNPNLYTISLWGGILCFLLAGSFSSGNNNAFDGLLFIIGFGAIIFSETYWLVCLYKCWSIVQGFGARTTPGKAVGYLFIPFFNFYWIFVALKGLSEDANTFSKRQEMRKEISVGLSLSICIILIIPYINMLGLPLQNILIYQWADFYNTAALSKNHDISFVKADAVV</sequence>
<feature type="transmembrane region" description="Helical" evidence="1">
    <location>
        <begin position="75"/>
        <end position="97"/>
    </location>
</feature>
<reference evidence="2 3" key="1">
    <citation type="submission" date="2016-10" db="EMBL/GenBank/DDBJ databases">
        <authorList>
            <person name="de Groot N.N."/>
        </authorList>
    </citation>
    <scope>NUCLEOTIDE SEQUENCE [LARGE SCALE GENOMIC DNA]</scope>
    <source>
        <strain evidence="2 3">DSM 8423</strain>
    </source>
</reference>
<dbReference type="Proteomes" id="UP000198744">
    <property type="component" value="Unassembled WGS sequence"/>
</dbReference>
<protein>
    <recommendedName>
        <fullName evidence="4">Zinc-ribbon domain-containing protein</fullName>
    </recommendedName>
</protein>
<proteinExistence type="predicted"/>
<keyword evidence="1" id="KW-0812">Transmembrane</keyword>
<dbReference type="AlphaFoldDB" id="A0A1H7ZCW8"/>
<keyword evidence="1" id="KW-1133">Transmembrane helix</keyword>